<dbReference type="KEGG" id="dak:DaAHT2_0982"/>
<dbReference type="Proteomes" id="UP000001508">
    <property type="component" value="Chromosome"/>
</dbReference>
<sequence>MTYIFHKKKFHKEALRFAFWSRSFNFNPQNNGNVAVYPAAGIIYNRIKKSGNSSVLLFLQDALEEKKDWTEGRYHEQKRRATGNTVTPFGLRAKEIFNLKKYYSFTIMRNPYSRCLSAFLQKVAAGKERYRGVAGFGQNDAAGFESFVAFLENGGLYYNKHWWPQVDLLFWPPEYFFYIGKLERLEEELRLILSSNGITVPESLSIKEPHPSEQEQVGKVTNAGQKMARYYTEDLYDRIFTLYRRDFEVGGYHKNQR</sequence>
<name>D6Z2B0_DESAT</name>
<keyword evidence="3" id="KW-0812">Transmembrane</keyword>
<gene>
    <name evidence="8" type="ordered locus">DaAHT2_0982</name>
</gene>
<evidence type="ECO:0000256" key="7">
    <source>
        <dbReference type="ARBA" id="ARBA00023180"/>
    </source>
</evidence>
<dbReference type="PANTHER" id="PTHR12137">
    <property type="entry name" value="CARBOHYDRATE SULFOTRANSFERASE"/>
    <property type="match status" value="1"/>
</dbReference>
<dbReference type="GO" id="GO:0016051">
    <property type="term" value="P:carbohydrate biosynthetic process"/>
    <property type="evidence" value="ECO:0007669"/>
    <property type="project" value="InterPro"/>
</dbReference>
<dbReference type="GO" id="GO:0008146">
    <property type="term" value="F:sulfotransferase activity"/>
    <property type="evidence" value="ECO:0007669"/>
    <property type="project" value="InterPro"/>
</dbReference>
<dbReference type="RefSeq" id="WP_013163215.1">
    <property type="nucleotide sequence ID" value="NC_014216.1"/>
</dbReference>
<dbReference type="AlphaFoldDB" id="D6Z2B0"/>
<keyword evidence="6" id="KW-0472">Membrane</keyword>
<comment type="subcellular location">
    <subcellularLocation>
        <location evidence="1">Golgi apparatus membrane</location>
        <topology evidence="1">Single-pass type II membrane protein</topology>
    </subcellularLocation>
</comment>
<dbReference type="InParanoid" id="D6Z2B0"/>
<accession>D6Z2B0</accession>
<evidence type="ECO:0000256" key="2">
    <source>
        <dbReference type="ARBA" id="ARBA00022679"/>
    </source>
</evidence>
<dbReference type="eggNOG" id="ENOG5030JM6">
    <property type="taxonomic scope" value="Bacteria"/>
</dbReference>
<evidence type="ECO:0000256" key="4">
    <source>
        <dbReference type="ARBA" id="ARBA00022989"/>
    </source>
</evidence>
<evidence type="ECO:0000313" key="9">
    <source>
        <dbReference type="Proteomes" id="UP000001508"/>
    </source>
</evidence>
<dbReference type="HOGENOM" id="CLU_1015384_0_0_7"/>
<evidence type="ECO:0000256" key="1">
    <source>
        <dbReference type="ARBA" id="ARBA00004323"/>
    </source>
</evidence>
<evidence type="ECO:0008006" key="10">
    <source>
        <dbReference type="Google" id="ProtNLM"/>
    </source>
</evidence>
<dbReference type="Pfam" id="PF03567">
    <property type="entry name" value="Sulfotransfer_2"/>
    <property type="match status" value="1"/>
</dbReference>
<keyword evidence="7" id="KW-0325">Glycoprotein</keyword>
<dbReference type="EMBL" id="CP001940">
    <property type="protein sequence ID" value="ADH85685.1"/>
    <property type="molecule type" value="Genomic_DNA"/>
</dbReference>
<dbReference type="STRING" id="589865.DaAHT2_0982"/>
<evidence type="ECO:0000313" key="8">
    <source>
        <dbReference type="EMBL" id="ADH85685.1"/>
    </source>
</evidence>
<dbReference type="InterPro" id="IPR027417">
    <property type="entry name" value="P-loop_NTPase"/>
</dbReference>
<keyword evidence="5" id="KW-0333">Golgi apparatus</keyword>
<reference evidence="9" key="1">
    <citation type="submission" date="2010-02" db="EMBL/GenBank/DDBJ databases">
        <title>Complete sequence of Desulfurivibrio alkaliphilus AHT2.</title>
        <authorList>
            <consortium name="US DOE Joint Genome Institute"/>
            <person name="Pitluck S."/>
            <person name="Chertkov O."/>
            <person name="Detter J.C."/>
            <person name="Han C."/>
            <person name="Tapia R."/>
            <person name="Larimer F."/>
            <person name="Land M."/>
            <person name="Hauser L."/>
            <person name="Kyrpides N."/>
            <person name="Mikhailova N."/>
            <person name="Sorokin D.Y."/>
            <person name="Muyzer G."/>
            <person name="Woyke T."/>
        </authorList>
    </citation>
    <scope>NUCLEOTIDE SEQUENCE [LARGE SCALE GENOMIC DNA]</scope>
    <source>
        <strain evidence="9">DSM 19089 / UNIQEM U267 / AHT2</strain>
    </source>
</reference>
<keyword evidence="4" id="KW-1133">Transmembrane helix</keyword>
<dbReference type="InterPro" id="IPR005331">
    <property type="entry name" value="Sulfotransferase"/>
</dbReference>
<protein>
    <recommendedName>
        <fullName evidence="10">Sulfotransferase family protein</fullName>
    </recommendedName>
</protein>
<dbReference type="InterPro" id="IPR018011">
    <property type="entry name" value="Carb_sulfotrans_8-10"/>
</dbReference>
<dbReference type="PANTHER" id="PTHR12137:SF54">
    <property type="entry name" value="CARBOHYDRATE SULFOTRANSFERASE"/>
    <property type="match status" value="1"/>
</dbReference>
<proteinExistence type="predicted"/>
<keyword evidence="9" id="KW-1185">Reference proteome</keyword>
<dbReference type="SUPFAM" id="SSF52540">
    <property type="entry name" value="P-loop containing nucleoside triphosphate hydrolases"/>
    <property type="match status" value="1"/>
</dbReference>
<dbReference type="OrthoDB" id="288532at2"/>
<keyword evidence="2" id="KW-0808">Transferase</keyword>
<evidence type="ECO:0000256" key="3">
    <source>
        <dbReference type="ARBA" id="ARBA00022692"/>
    </source>
</evidence>
<evidence type="ECO:0000256" key="5">
    <source>
        <dbReference type="ARBA" id="ARBA00023034"/>
    </source>
</evidence>
<organism evidence="8 9">
    <name type="scientific">Desulfurivibrio alkaliphilus (strain DSM 19089 / UNIQEM U267 / AHT2)</name>
    <dbReference type="NCBI Taxonomy" id="589865"/>
    <lineage>
        <taxon>Bacteria</taxon>
        <taxon>Pseudomonadati</taxon>
        <taxon>Thermodesulfobacteriota</taxon>
        <taxon>Desulfobulbia</taxon>
        <taxon>Desulfobulbales</taxon>
        <taxon>Desulfobulbaceae</taxon>
        <taxon>Desulfurivibrio</taxon>
    </lineage>
</organism>
<dbReference type="GO" id="GO:0016020">
    <property type="term" value="C:membrane"/>
    <property type="evidence" value="ECO:0007669"/>
    <property type="project" value="InterPro"/>
</dbReference>
<evidence type="ECO:0000256" key="6">
    <source>
        <dbReference type="ARBA" id="ARBA00023136"/>
    </source>
</evidence>